<dbReference type="EMBL" id="MFSQ01000022">
    <property type="protein sequence ID" value="OGI41283.1"/>
    <property type="molecule type" value="Genomic_DNA"/>
</dbReference>
<gene>
    <name evidence="8" type="ORF">A2140_07680</name>
</gene>
<dbReference type="PROSITE" id="PS51746">
    <property type="entry name" value="PPM_2"/>
    <property type="match status" value="1"/>
</dbReference>
<keyword evidence="4" id="KW-0067">ATP-binding</keyword>
<reference evidence="8 9" key="1">
    <citation type="journal article" date="2016" name="Nat. Commun.">
        <title>Thousands of microbial genomes shed light on interconnected biogeochemical processes in an aquifer system.</title>
        <authorList>
            <person name="Anantharaman K."/>
            <person name="Brown C.T."/>
            <person name="Hug L.A."/>
            <person name="Sharon I."/>
            <person name="Castelle C.J."/>
            <person name="Probst A.J."/>
            <person name="Thomas B.C."/>
            <person name="Singh A."/>
            <person name="Wilkins M.J."/>
            <person name="Karaoz U."/>
            <person name="Brodie E.L."/>
            <person name="Williams K.H."/>
            <person name="Hubbard S.S."/>
            <person name="Banfield J.F."/>
        </authorList>
    </citation>
    <scope>NUCLEOTIDE SEQUENCE [LARGE SCALE GENOMIC DNA]</scope>
</reference>
<feature type="domain" description="Protein kinase" evidence="6">
    <location>
        <begin position="264"/>
        <end position="522"/>
    </location>
</feature>
<dbReference type="SUPFAM" id="SSF81606">
    <property type="entry name" value="PP2C-like"/>
    <property type="match status" value="1"/>
</dbReference>
<evidence type="ECO:0000259" key="6">
    <source>
        <dbReference type="PROSITE" id="PS50011"/>
    </source>
</evidence>
<evidence type="ECO:0000313" key="8">
    <source>
        <dbReference type="EMBL" id="OGI41283.1"/>
    </source>
</evidence>
<dbReference type="GO" id="GO:0004674">
    <property type="term" value="F:protein serine/threonine kinase activity"/>
    <property type="evidence" value="ECO:0007669"/>
    <property type="project" value="TreeGrafter"/>
</dbReference>
<evidence type="ECO:0000256" key="1">
    <source>
        <dbReference type="ARBA" id="ARBA00022679"/>
    </source>
</evidence>
<dbReference type="PANTHER" id="PTHR43289:SF34">
    <property type="entry name" value="SERINE_THREONINE-PROTEIN KINASE YBDM-RELATED"/>
    <property type="match status" value="1"/>
</dbReference>
<dbReference type="CDD" id="cd14014">
    <property type="entry name" value="STKc_PknB_like"/>
    <property type="match status" value="1"/>
</dbReference>
<keyword evidence="1" id="KW-0808">Transferase</keyword>
<evidence type="ECO:0000256" key="2">
    <source>
        <dbReference type="ARBA" id="ARBA00022741"/>
    </source>
</evidence>
<evidence type="ECO:0000256" key="3">
    <source>
        <dbReference type="ARBA" id="ARBA00022777"/>
    </source>
</evidence>
<evidence type="ECO:0000256" key="5">
    <source>
        <dbReference type="SAM" id="Phobius"/>
    </source>
</evidence>
<evidence type="ECO:0000313" key="9">
    <source>
        <dbReference type="Proteomes" id="UP000178379"/>
    </source>
</evidence>
<dbReference type="Pfam" id="PF13672">
    <property type="entry name" value="PP2C_2"/>
    <property type="match status" value="1"/>
</dbReference>
<keyword evidence="5" id="KW-0472">Membrane</keyword>
<dbReference type="SMART" id="SM00332">
    <property type="entry name" value="PP2Cc"/>
    <property type="match status" value="1"/>
</dbReference>
<dbReference type="PANTHER" id="PTHR43289">
    <property type="entry name" value="MITOGEN-ACTIVATED PROTEIN KINASE KINASE KINASE 20-RELATED"/>
    <property type="match status" value="1"/>
</dbReference>
<feature type="domain" description="PPM-type phosphatase" evidence="7">
    <location>
        <begin position="9"/>
        <end position="231"/>
    </location>
</feature>
<dbReference type="PROSITE" id="PS00108">
    <property type="entry name" value="PROTEIN_KINASE_ST"/>
    <property type="match status" value="1"/>
</dbReference>
<keyword evidence="5" id="KW-1133">Transmembrane helix</keyword>
<sequence>MNDGRLEIRAGIASECGKRETNNDIALVRESDDALRTVVAVIADGISGAGGKLAAETTAPGFVDGLLGAPATLSAERAGARALAAMNRWVWAQGGQDPALRGMATTLSAVILRGRRLFLVHIGDTRIYQMREGALTRLTHDHTHTHPDMQHVLIRAVGLEDTIRADTSARDLKTHDRFLLCCDGVHGVLNDRRLRDLLAERASPEETAQRIVRAALDAGSQDNVTALLLDVLSVPSAERLDLEMLVAELPILDLPGTGDRVDGFHLLDMVSDGRYSRLFRAEDSDGGREVIVKFPHPRVASDDTYRRAFVREAWVASQVQSPYVGEVVDVPAERRTRLYSVMPYYAGETLERRLRREPPVSFEEGMRIGIQLGKALYALNRREIIHRDVKPDNVLLTSGGGLRLLDLGVARLPGVEDTPGDDIPGTPSYMAPELFNAQAGDVRSDVYALGVTLYRMFTGQYPYGEVEAFSHPRFGKRIPLDRYRSDLPAWLDAVLGRATAVDPEQRHGDAMELALELEHNLTHGPRQRPVRQTLYARNPLRFWQAVSFLLLLALILSLALR</sequence>
<protein>
    <submittedName>
        <fullName evidence="8">Protein phosphatase</fullName>
    </submittedName>
</protein>
<accession>A0A1F6T820</accession>
<dbReference type="InterPro" id="IPR000719">
    <property type="entry name" value="Prot_kinase_dom"/>
</dbReference>
<dbReference type="SMART" id="SM00331">
    <property type="entry name" value="PP2C_SIG"/>
    <property type="match status" value="1"/>
</dbReference>
<feature type="transmembrane region" description="Helical" evidence="5">
    <location>
        <begin position="542"/>
        <end position="560"/>
    </location>
</feature>
<dbReference type="CDD" id="cd00143">
    <property type="entry name" value="PP2Cc"/>
    <property type="match status" value="1"/>
</dbReference>
<dbReference type="Proteomes" id="UP000178379">
    <property type="component" value="Unassembled WGS sequence"/>
</dbReference>
<dbReference type="SMART" id="SM00220">
    <property type="entry name" value="S_TKc"/>
    <property type="match status" value="1"/>
</dbReference>
<dbReference type="SUPFAM" id="SSF56112">
    <property type="entry name" value="Protein kinase-like (PK-like)"/>
    <property type="match status" value="1"/>
</dbReference>
<dbReference type="InterPro" id="IPR008271">
    <property type="entry name" value="Ser/Thr_kinase_AS"/>
</dbReference>
<dbReference type="GO" id="GO:0005524">
    <property type="term" value="F:ATP binding"/>
    <property type="evidence" value="ECO:0007669"/>
    <property type="project" value="UniProtKB-KW"/>
</dbReference>
<keyword evidence="2" id="KW-0547">Nucleotide-binding</keyword>
<dbReference type="Gene3D" id="3.30.200.20">
    <property type="entry name" value="Phosphorylase Kinase, domain 1"/>
    <property type="match status" value="1"/>
</dbReference>
<dbReference type="Gene3D" id="3.60.40.10">
    <property type="entry name" value="PPM-type phosphatase domain"/>
    <property type="match status" value="1"/>
</dbReference>
<keyword evidence="3" id="KW-0418">Kinase</keyword>
<organism evidence="8 9">
    <name type="scientific">Candidatus Muproteobacteria bacterium RBG_16_62_13</name>
    <dbReference type="NCBI Taxonomy" id="1817756"/>
    <lineage>
        <taxon>Bacteria</taxon>
        <taxon>Pseudomonadati</taxon>
        <taxon>Pseudomonadota</taxon>
        <taxon>Candidatus Muproteobacteria</taxon>
    </lineage>
</organism>
<dbReference type="AlphaFoldDB" id="A0A1F6T820"/>
<evidence type="ECO:0000256" key="4">
    <source>
        <dbReference type="ARBA" id="ARBA00022840"/>
    </source>
</evidence>
<evidence type="ECO:0000259" key="7">
    <source>
        <dbReference type="PROSITE" id="PS51746"/>
    </source>
</evidence>
<dbReference type="InterPro" id="IPR001932">
    <property type="entry name" value="PPM-type_phosphatase-like_dom"/>
</dbReference>
<dbReference type="PROSITE" id="PS50011">
    <property type="entry name" value="PROTEIN_KINASE_DOM"/>
    <property type="match status" value="1"/>
</dbReference>
<dbReference type="Gene3D" id="1.10.510.10">
    <property type="entry name" value="Transferase(Phosphotransferase) domain 1"/>
    <property type="match status" value="1"/>
</dbReference>
<dbReference type="InterPro" id="IPR036457">
    <property type="entry name" value="PPM-type-like_dom_sf"/>
</dbReference>
<comment type="caution">
    <text evidence="8">The sequence shown here is derived from an EMBL/GenBank/DDBJ whole genome shotgun (WGS) entry which is preliminary data.</text>
</comment>
<dbReference type="InterPro" id="IPR011009">
    <property type="entry name" value="Kinase-like_dom_sf"/>
</dbReference>
<proteinExistence type="predicted"/>
<name>A0A1F6T820_9PROT</name>
<keyword evidence="5" id="KW-0812">Transmembrane</keyword>
<dbReference type="STRING" id="1817756.A2140_07680"/>
<dbReference type="Pfam" id="PF00069">
    <property type="entry name" value="Pkinase"/>
    <property type="match status" value="1"/>
</dbReference>